<protein>
    <submittedName>
        <fullName evidence="4">Type IV leader peptidase family protein</fullName>
    </submittedName>
</protein>
<feature type="domain" description="Prepilin type IV endopeptidase peptidase" evidence="3">
    <location>
        <begin position="23"/>
        <end position="121"/>
    </location>
</feature>
<reference evidence="4 5" key="1">
    <citation type="submission" date="2019-02" db="EMBL/GenBank/DDBJ databases">
        <title>Deep-cultivation of Planctomycetes and their phenomic and genomic characterization uncovers novel biology.</title>
        <authorList>
            <person name="Wiegand S."/>
            <person name="Jogler M."/>
            <person name="Boedeker C."/>
            <person name="Pinto D."/>
            <person name="Vollmers J."/>
            <person name="Rivas-Marin E."/>
            <person name="Kohn T."/>
            <person name="Peeters S.H."/>
            <person name="Heuer A."/>
            <person name="Rast P."/>
            <person name="Oberbeckmann S."/>
            <person name="Bunk B."/>
            <person name="Jeske O."/>
            <person name="Meyerdierks A."/>
            <person name="Storesund J.E."/>
            <person name="Kallscheuer N."/>
            <person name="Luecker S."/>
            <person name="Lage O.M."/>
            <person name="Pohl T."/>
            <person name="Merkel B.J."/>
            <person name="Hornburger P."/>
            <person name="Mueller R.-W."/>
            <person name="Bruemmer F."/>
            <person name="Labrenz M."/>
            <person name="Spormann A.M."/>
            <person name="Op den Camp H."/>
            <person name="Overmann J."/>
            <person name="Amann R."/>
            <person name="Jetten M.S.M."/>
            <person name="Mascher T."/>
            <person name="Medema M.H."/>
            <person name="Devos D.P."/>
            <person name="Kaster A.-K."/>
            <person name="Ovreas L."/>
            <person name="Rohde M."/>
            <person name="Galperin M.Y."/>
            <person name="Jogler C."/>
        </authorList>
    </citation>
    <scope>NUCLEOTIDE SEQUENCE [LARGE SCALE GENOMIC DNA]</scope>
    <source>
        <strain evidence="4 5">V22</strain>
    </source>
</reference>
<evidence type="ECO:0000313" key="5">
    <source>
        <dbReference type="Proteomes" id="UP000319976"/>
    </source>
</evidence>
<evidence type="ECO:0000256" key="2">
    <source>
        <dbReference type="SAM" id="Phobius"/>
    </source>
</evidence>
<dbReference type="GO" id="GO:0006465">
    <property type="term" value="P:signal peptide processing"/>
    <property type="evidence" value="ECO:0007669"/>
    <property type="project" value="TreeGrafter"/>
</dbReference>
<dbReference type="EMBL" id="CP036316">
    <property type="protein sequence ID" value="QDT65378.1"/>
    <property type="molecule type" value="Genomic_DNA"/>
</dbReference>
<dbReference type="InterPro" id="IPR050882">
    <property type="entry name" value="Prepilin_peptidase/N-MTase"/>
</dbReference>
<feature type="transmembrane region" description="Helical" evidence="2">
    <location>
        <begin position="44"/>
        <end position="62"/>
    </location>
</feature>
<keyword evidence="2" id="KW-0812">Transmembrane</keyword>
<organism evidence="4 5">
    <name type="scientific">Calycomorphotria hydatis</name>
    <dbReference type="NCBI Taxonomy" id="2528027"/>
    <lineage>
        <taxon>Bacteria</taxon>
        <taxon>Pseudomonadati</taxon>
        <taxon>Planctomycetota</taxon>
        <taxon>Planctomycetia</taxon>
        <taxon>Planctomycetales</taxon>
        <taxon>Planctomycetaceae</taxon>
        <taxon>Calycomorphotria</taxon>
    </lineage>
</organism>
<proteinExistence type="inferred from homology"/>
<dbReference type="GO" id="GO:0005886">
    <property type="term" value="C:plasma membrane"/>
    <property type="evidence" value="ECO:0007669"/>
    <property type="project" value="TreeGrafter"/>
</dbReference>
<feature type="transmembrane region" description="Helical" evidence="2">
    <location>
        <begin position="109"/>
        <end position="132"/>
    </location>
</feature>
<dbReference type="GO" id="GO:0004190">
    <property type="term" value="F:aspartic-type endopeptidase activity"/>
    <property type="evidence" value="ECO:0007669"/>
    <property type="project" value="InterPro"/>
</dbReference>
<evidence type="ECO:0000256" key="1">
    <source>
        <dbReference type="ARBA" id="ARBA00005801"/>
    </source>
</evidence>
<keyword evidence="5" id="KW-1185">Reference proteome</keyword>
<accession>A0A517TAH6</accession>
<dbReference type="KEGG" id="chya:V22_26310"/>
<dbReference type="Proteomes" id="UP000319976">
    <property type="component" value="Chromosome"/>
</dbReference>
<feature type="transmembrane region" description="Helical" evidence="2">
    <location>
        <begin position="69"/>
        <end position="89"/>
    </location>
</feature>
<dbReference type="Pfam" id="PF01478">
    <property type="entry name" value="Peptidase_A24"/>
    <property type="match status" value="1"/>
</dbReference>
<sequence length="189" mass="20282">MRPYDESIMPESMIQLGVLLTGLLIYTIITTVTDLRYHRIPNKVTVPMFAAGWVYQLVFAGLPGLADGALGFLAGFGILFVLWMIGVGGGGDVKLMGGISVWLGLDLTLQILGVSVIFVIVGTVISLAWSVIRKGFGNTTKELTGEQPAEENTDASTPKKQRPRIMAFALPVALATWTVLAATWVTATN</sequence>
<dbReference type="PANTHER" id="PTHR30487:SF0">
    <property type="entry name" value="PREPILIN LEADER PEPTIDASE_N-METHYLTRANSFERASE-RELATED"/>
    <property type="match status" value="1"/>
</dbReference>
<evidence type="ECO:0000313" key="4">
    <source>
        <dbReference type="EMBL" id="QDT65378.1"/>
    </source>
</evidence>
<dbReference type="InterPro" id="IPR000045">
    <property type="entry name" value="Prepilin_IV_endopep_pep"/>
</dbReference>
<keyword evidence="2" id="KW-1133">Transmembrane helix</keyword>
<feature type="transmembrane region" description="Helical" evidence="2">
    <location>
        <begin position="12"/>
        <end position="32"/>
    </location>
</feature>
<gene>
    <name evidence="4" type="ORF">V22_26310</name>
</gene>
<dbReference type="Gene3D" id="1.20.120.1220">
    <property type="match status" value="1"/>
</dbReference>
<name>A0A517TAH6_9PLAN</name>
<feature type="transmembrane region" description="Helical" evidence="2">
    <location>
        <begin position="165"/>
        <end position="187"/>
    </location>
</feature>
<comment type="similarity">
    <text evidence="1">Belongs to the peptidase A24 family.</text>
</comment>
<dbReference type="PANTHER" id="PTHR30487">
    <property type="entry name" value="TYPE 4 PREPILIN-LIKE PROTEINS LEADER PEPTIDE-PROCESSING ENZYME"/>
    <property type="match status" value="1"/>
</dbReference>
<dbReference type="AlphaFoldDB" id="A0A517TAH6"/>
<evidence type="ECO:0000259" key="3">
    <source>
        <dbReference type="Pfam" id="PF01478"/>
    </source>
</evidence>
<keyword evidence="2" id="KW-0472">Membrane</keyword>